<dbReference type="Pfam" id="PF26035">
    <property type="entry name" value="DUF8010"/>
    <property type="match status" value="1"/>
</dbReference>
<dbReference type="InterPro" id="IPR058498">
    <property type="entry name" value="DUF8185"/>
</dbReference>
<dbReference type="EMBL" id="VFMN01000001">
    <property type="protein sequence ID" value="TQJ07113.1"/>
    <property type="molecule type" value="Genomic_DNA"/>
</dbReference>
<sequence>MTSLRFDDERGYADFATFVRRARTADPDGAMRLQAVGVTLAAHVQVLPGRGLLAEGAVLGLRASALAEPVDLDVVVPLTALTDRLARHPEGVELPVPPTVVSAPWASLGAPRSGWEPVGEVPEDDLREVATAGIEEVAVGSRTADGAAAGGAPALAALRQAVWSRLTRTTPPVPAGAAFGAHVLGFLAPGGTARVLSAGRWVRLTASSGHVLVR</sequence>
<dbReference type="OrthoDB" id="4801220at2"/>
<evidence type="ECO:0000313" key="4">
    <source>
        <dbReference type="Proteomes" id="UP000317893"/>
    </source>
</evidence>
<dbReference type="Pfam" id="PF26572">
    <property type="entry name" value="DUF8185"/>
    <property type="match status" value="1"/>
</dbReference>
<dbReference type="AlphaFoldDB" id="A0A542DVK1"/>
<dbReference type="RefSeq" id="WP_141845914.1">
    <property type="nucleotide sequence ID" value="NZ_BAAAPR010000018.1"/>
</dbReference>
<reference evidence="3 4" key="1">
    <citation type="submission" date="2019-06" db="EMBL/GenBank/DDBJ databases">
        <title>Sequencing the genomes of 1000 actinobacteria strains.</title>
        <authorList>
            <person name="Klenk H.-P."/>
        </authorList>
    </citation>
    <scope>NUCLEOTIDE SEQUENCE [LARGE SCALE GENOMIC DNA]</scope>
    <source>
        <strain evidence="3 4">DSM 18607</strain>
    </source>
</reference>
<gene>
    <name evidence="3" type="ORF">FB458_0162</name>
</gene>
<comment type="caution">
    <text evidence="3">The sequence shown here is derived from an EMBL/GenBank/DDBJ whole genome shotgun (WGS) entry which is preliminary data.</text>
</comment>
<accession>A0A542DVK1</accession>
<evidence type="ECO:0000313" key="3">
    <source>
        <dbReference type="EMBL" id="TQJ07113.1"/>
    </source>
</evidence>
<organism evidence="3 4">
    <name type="scientific">Lapillicoccus jejuensis</name>
    <dbReference type="NCBI Taxonomy" id="402171"/>
    <lineage>
        <taxon>Bacteria</taxon>
        <taxon>Bacillati</taxon>
        <taxon>Actinomycetota</taxon>
        <taxon>Actinomycetes</taxon>
        <taxon>Micrococcales</taxon>
        <taxon>Intrasporangiaceae</taxon>
        <taxon>Lapillicoccus</taxon>
    </lineage>
</organism>
<proteinExistence type="predicted"/>
<feature type="domain" description="DUF8010" evidence="1">
    <location>
        <begin position="2"/>
        <end position="105"/>
    </location>
</feature>
<evidence type="ECO:0000259" key="1">
    <source>
        <dbReference type="Pfam" id="PF26035"/>
    </source>
</evidence>
<dbReference type="InterPro" id="IPR058323">
    <property type="entry name" value="DUF8010"/>
</dbReference>
<keyword evidence="4" id="KW-1185">Reference proteome</keyword>
<protein>
    <submittedName>
        <fullName evidence="3">Uncharacterized protein</fullName>
    </submittedName>
</protein>
<name>A0A542DVK1_9MICO</name>
<evidence type="ECO:0000259" key="2">
    <source>
        <dbReference type="Pfam" id="PF26572"/>
    </source>
</evidence>
<dbReference type="Proteomes" id="UP000317893">
    <property type="component" value="Unassembled WGS sequence"/>
</dbReference>
<feature type="domain" description="DUF8185" evidence="2">
    <location>
        <begin position="111"/>
        <end position="214"/>
    </location>
</feature>